<dbReference type="EMBL" id="LAZR01031760">
    <property type="protein sequence ID" value="KKL52813.1"/>
    <property type="molecule type" value="Genomic_DNA"/>
</dbReference>
<sequence length="51" mass="6001">MPEATATDRFRVRTVWDDDERDLWWNLRDDFEAEVRAGRMTEDTVGDAVLA</sequence>
<dbReference type="AlphaFoldDB" id="A0A0F9CTV2"/>
<protein>
    <submittedName>
        <fullName evidence="1">Uncharacterized protein</fullName>
    </submittedName>
</protein>
<organism evidence="1">
    <name type="scientific">marine sediment metagenome</name>
    <dbReference type="NCBI Taxonomy" id="412755"/>
    <lineage>
        <taxon>unclassified sequences</taxon>
        <taxon>metagenomes</taxon>
        <taxon>ecological metagenomes</taxon>
    </lineage>
</organism>
<feature type="non-terminal residue" evidence="1">
    <location>
        <position position="51"/>
    </location>
</feature>
<gene>
    <name evidence="1" type="ORF">LCGC14_2281750</name>
</gene>
<reference evidence="1" key="1">
    <citation type="journal article" date="2015" name="Nature">
        <title>Complex archaea that bridge the gap between prokaryotes and eukaryotes.</title>
        <authorList>
            <person name="Spang A."/>
            <person name="Saw J.H."/>
            <person name="Jorgensen S.L."/>
            <person name="Zaremba-Niedzwiedzka K."/>
            <person name="Martijn J."/>
            <person name="Lind A.E."/>
            <person name="van Eijk R."/>
            <person name="Schleper C."/>
            <person name="Guy L."/>
            <person name="Ettema T.J."/>
        </authorList>
    </citation>
    <scope>NUCLEOTIDE SEQUENCE</scope>
</reference>
<comment type="caution">
    <text evidence="1">The sequence shown here is derived from an EMBL/GenBank/DDBJ whole genome shotgun (WGS) entry which is preliminary data.</text>
</comment>
<proteinExistence type="predicted"/>
<evidence type="ECO:0000313" key="1">
    <source>
        <dbReference type="EMBL" id="KKL52813.1"/>
    </source>
</evidence>
<name>A0A0F9CTV2_9ZZZZ</name>
<accession>A0A0F9CTV2</accession>